<accession>A0ACB8B1W0</accession>
<gene>
    <name evidence="1" type="ORF">BV22DRAFT_1022881</name>
</gene>
<evidence type="ECO:0000313" key="2">
    <source>
        <dbReference type="Proteomes" id="UP000790709"/>
    </source>
</evidence>
<name>A0ACB8B1W0_9AGAM</name>
<dbReference type="Proteomes" id="UP000790709">
    <property type="component" value="Unassembled WGS sequence"/>
</dbReference>
<organism evidence="1 2">
    <name type="scientific">Leucogyrophana mollusca</name>
    <dbReference type="NCBI Taxonomy" id="85980"/>
    <lineage>
        <taxon>Eukaryota</taxon>
        <taxon>Fungi</taxon>
        <taxon>Dikarya</taxon>
        <taxon>Basidiomycota</taxon>
        <taxon>Agaricomycotina</taxon>
        <taxon>Agaricomycetes</taxon>
        <taxon>Agaricomycetidae</taxon>
        <taxon>Boletales</taxon>
        <taxon>Boletales incertae sedis</taxon>
        <taxon>Leucogyrophana</taxon>
    </lineage>
</organism>
<protein>
    <submittedName>
        <fullName evidence="1">Uncharacterized protein</fullName>
    </submittedName>
</protein>
<reference evidence="1" key="1">
    <citation type="journal article" date="2021" name="New Phytol.">
        <title>Evolutionary innovations through gain and loss of genes in the ectomycorrhizal Boletales.</title>
        <authorList>
            <person name="Wu G."/>
            <person name="Miyauchi S."/>
            <person name="Morin E."/>
            <person name="Kuo A."/>
            <person name="Drula E."/>
            <person name="Varga T."/>
            <person name="Kohler A."/>
            <person name="Feng B."/>
            <person name="Cao Y."/>
            <person name="Lipzen A."/>
            <person name="Daum C."/>
            <person name="Hundley H."/>
            <person name="Pangilinan J."/>
            <person name="Johnson J."/>
            <person name="Barry K."/>
            <person name="LaButti K."/>
            <person name="Ng V."/>
            <person name="Ahrendt S."/>
            <person name="Min B."/>
            <person name="Choi I.G."/>
            <person name="Park H."/>
            <person name="Plett J.M."/>
            <person name="Magnuson J."/>
            <person name="Spatafora J.W."/>
            <person name="Nagy L.G."/>
            <person name="Henrissat B."/>
            <person name="Grigoriev I.V."/>
            <person name="Yang Z.L."/>
            <person name="Xu J."/>
            <person name="Martin F.M."/>
        </authorList>
    </citation>
    <scope>NUCLEOTIDE SEQUENCE</scope>
    <source>
        <strain evidence="1">KUC20120723A-06</strain>
    </source>
</reference>
<evidence type="ECO:0000313" key="1">
    <source>
        <dbReference type="EMBL" id="KAH7919520.1"/>
    </source>
</evidence>
<proteinExistence type="predicted"/>
<dbReference type="EMBL" id="MU266653">
    <property type="protein sequence ID" value="KAH7919520.1"/>
    <property type="molecule type" value="Genomic_DNA"/>
</dbReference>
<keyword evidence="2" id="KW-1185">Reference proteome</keyword>
<sequence length="96" mass="11595">MNTRSRRNGVSFRTYLSHRKLMLETTFGISVMEPWEKLVFFTILSLLTLLFFTGLYRFLPQSLIDFQRRLSYYLWGHQTDERALRHWMDASAIKEL</sequence>
<comment type="caution">
    <text evidence="1">The sequence shown here is derived from an EMBL/GenBank/DDBJ whole genome shotgun (WGS) entry which is preliminary data.</text>
</comment>